<dbReference type="GO" id="GO:0005829">
    <property type="term" value="C:cytosol"/>
    <property type="evidence" value="ECO:0007669"/>
    <property type="project" value="UniProtKB-SubCell"/>
</dbReference>
<dbReference type="Proteomes" id="UP000799772">
    <property type="component" value="Unassembled WGS sequence"/>
</dbReference>
<feature type="region of interest" description="Disordered" evidence="17">
    <location>
        <begin position="1"/>
        <end position="35"/>
    </location>
</feature>
<keyword evidence="11" id="KW-0862">Zinc</keyword>
<protein>
    <recommendedName>
        <fullName evidence="3">type I protein arginine methyltransferase</fullName>
        <ecNumber evidence="3">2.1.1.319</ecNumber>
    </recommendedName>
</protein>
<keyword evidence="4" id="KW-0963">Cytoplasm</keyword>
<keyword evidence="12" id="KW-0539">Nucleus</keyword>
<dbReference type="PROSITE" id="PS51678">
    <property type="entry name" value="SAM_MT_PRMT"/>
    <property type="match status" value="1"/>
</dbReference>
<keyword evidence="5" id="KW-0597">Phosphoprotein</keyword>
<dbReference type="GO" id="GO:0005634">
    <property type="term" value="C:nucleus"/>
    <property type="evidence" value="ECO:0007669"/>
    <property type="project" value="UniProtKB-SubCell"/>
</dbReference>
<evidence type="ECO:0000256" key="1">
    <source>
        <dbReference type="ARBA" id="ARBA00004123"/>
    </source>
</evidence>
<dbReference type="CDD" id="cd02440">
    <property type="entry name" value="AdoMet_MTases"/>
    <property type="match status" value="1"/>
</dbReference>
<keyword evidence="8 15" id="KW-0949">S-adenosyl-L-methionine</keyword>
<reference evidence="20" key="1">
    <citation type="journal article" date="2020" name="Stud. Mycol.">
        <title>101 Dothideomycetes genomes: a test case for predicting lifestyles and emergence of pathogens.</title>
        <authorList>
            <person name="Haridas S."/>
            <person name="Albert R."/>
            <person name="Binder M."/>
            <person name="Bloem J."/>
            <person name="Labutti K."/>
            <person name="Salamov A."/>
            <person name="Andreopoulos B."/>
            <person name="Baker S."/>
            <person name="Barry K."/>
            <person name="Bills G."/>
            <person name="Bluhm B."/>
            <person name="Cannon C."/>
            <person name="Castanera R."/>
            <person name="Culley D."/>
            <person name="Daum C."/>
            <person name="Ezra D."/>
            <person name="Gonzalez J."/>
            <person name="Henrissat B."/>
            <person name="Kuo A."/>
            <person name="Liang C."/>
            <person name="Lipzen A."/>
            <person name="Lutzoni F."/>
            <person name="Magnuson J."/>
            <person name="Mondo S."/>
            <person name="Nolan M."/>
            <person name="Ohm R."/>
            <person name="Pangilinan J."/>
            <person name="Park H.-J."/>
            <person name="Ramirez L."/>
            <person name="Alfaro M."/>
            <person name="Sun H."/>
            <person name="Tritt A."/>
            <person name="Yoshinaga Y."/>
            <person name="Zwiers L.-H."/>
            <person name="Turgeon B."/>
            <person name="Goodwin S."/>
            <person name="Spatafora J."/>
            <person name="Crous P."/>
            <person name="Grigoriev I."/>
        </authorList>
    </citation>
    <scope>NUCLEOTIDE SEQUENCE</scope>
    <source>
        <strain evidence="20">CBS 133067</strain>
    </source>
</reference>
<dbReference type="AlphaFoldDB" id="A0A9P4IBF8"/>
<keyword evidence="21" id="KW-1185">Reference proteome</keyword>
<comment type="catalytic activity">
    <reaction evidence="14">
        <text>L-arginyl-[protein] + S-adenosyl-L-methionine = N(omega)-methyl-L-arginyl-[protein] + S-adenosyl-L-homocysteine + H(+)</text>
        <dbReference type="Rhea" id="RHEA:48100"/>
        <dbReference type="Rhea" id="RHEA-COMP:10532"/>
        <dbReference type="Rhea" id="RHEA-COMP:11990"/>
        <dbReference type="ChEBI" id="CHEBI:15378"/>
        <dbReference type="ChEBI" id="CHEBI:29965"/>
        <dbReference type="ChEBI" id="CHEBI:57856"/>
        <dbReference type="ChEBI" id="CHEBI:59789"/>
        <dbReference type="ChEBI" id="CHEBI:65280"/>
    </reaction>
    <physiologicalReaction direction="left-to-right" evidence="14">
        <dbReference type="Rhea" id="RHEA:48101"/>
    </physiologicalReaction>
</comment>
<dbReference type="SUPFAM" id="SSF57667">
    <property type="entry name" value="beta-beta-alpha zinc fingers"/>
    <property type="match status" value="1"/>
</dbReference>
<dbReference type="PANTHER" id="PTHR11006:SF116">
    <property type="entry name" value="PROTEIN METHYLTRANSFERASE"/>
    <property type="match status" value="1"/>
</dbReference>
<evidence type="ECO:0000256" key="7">
    <source>
        <dbReference type="ARBA" id="ARBA00022679"/>
    </source>
</evidence>
<dbReference type="EMBL" id="ML978129">
    <property type="protein sequence ID" value="KAF2096637.1"/>
    <property type="molecule type" value="Genomic_DNA"/>
</dbReference>
<dbReference type="SUPFAM" id="SSF53335">
    <property type="entry name" value="S-adenosyl-L-methionine-dependent methyltransferases"/>
    <property type="match status" value="1"/>
</dbReference>
<feature type="domain" description="Protein arginine N-methyltransferase 3-like C2H2 zinc finger" evidence="18">
    <location>
        <begin position="72"/>
        <end position="117"/>
    </location>
</feature>
<dbReference type="Pfam" id="PF21137">
    <property type="entry name" value="ANM3_C2H2_Zf"/>
    <property type="match status" value="1"/>
</dbReference>
<dbReference type="GO" id="GO:0035242">
    <property type="term" value="F:protein-arginine omega-N asymmetric methyltransferase activity"/>
    <property type="evidence" value="ECO:0007669"/>
    <property type="project" value="UniProtKB-EC"/>
</dbReference>
<dbReference type="Pfam" id="PF22528">
    <property type="entry name" value="PRMT_C"/>
    <property type="match status" value="1"/>
</dbReference>
<dbReference type="FunFam" id="2.70.160.11:FF:000016">
    <property type="entry name" value="Protein arginine methyltransferase RmtB"/>
    <property type="match status" value="1"/>
</dbReference>
<keyword evidence="9" id="KW-0479">Metal-binding</keyword>
<evidence type="ECO:0000259" key="18">
    <source>
        <dbReference type="Pfam" id="PF21137"/>
    </source>
</evidence>
<dbReference type="InterPro" id="IPR055135">
    <property type="entry name" value="PRMT_dom"/>
</dbReference>
<dbReference type="Gene3D" id="2.70.160.11">
    <property type="entry name" value="Hnrnp arginine n-methyltransferase1"/>
    <property type="match status" value="1"/>
</dbReference>
<evidence type="ECO:0000256" key="13">
    <source>
        <dbReference type="ARBA" id="ARBA00047384"/>
    </source>
</evidence>
<keyword evidence="10" id="KW-0863">Zinc-finger</keyword>
<comment type="caution">
    <text evidence="20">The sequence shown here is derived from an EMBL/GenBank/DDBJ whole genome shotgun (WGS) entry which is preliminary data.</text>
</comment>
<evidence type="ECO:0000256" key="5">
    <source>
        <dbReference type="ARBA" id="ARBA00022553"/>
    </source>
</evidence>
<evidence type="ECO:0000313" key="20">
    <source>
        <dbReference type="EMBL" id="KAF2096637.1"/>
    </source>
</evidence>
<evidence type="ECO:0000256" key="8">
    <source>
        <dbReference type="ARBA" id="ARBA00022691"/>
    </source>
</evidence>
<feature type="compositionally biased region" description="Acidic residues" evidence="17">
    <location>
        <begin position="24"/>
        <end position="35"/>
    </location>
</feature>
<evidence type="ECO:0000256" key="16">
    <source>
        <dbReference type="SAM" id="Coils"/>
    </source>
</evidence>
<evidence type="ECO:0000259" key="19">
    <source>
        <dbReference type="Pfam" id="PF22528"/>
    </source>
</evidence>
<dbReference type="Pfam" id="PF06325">
    <property type="entry name" value="PrmA"/>
    <property type="match status" value="1"/>
</dbReference>
<dbReference type="InterPro" id="IPR036236">
    <property type="entry name" value="Znf_C2H2_sf"/>
</dbReference>
<evidence type="ECO:0000256" key="14">
    <source>
        <dbReference type="ARBA" id="ARBA00049303"/>
    </source>
</evidence>
<gene>
    <name evidence="20" type="ORF">NA57DRAFT_42474</name>
</gene>
<dbReference type="InterPro" id="IPR029063">
    <property type="entry name" value="SAM-dependent_MTases_sf"/>
</dbReference>
<feature type="domain" description="Protein arginine N-methyltransferase" evidence="19">
    <location>
        <begin position="352"/>
        <end position="530"/>
    </location>
</feature>
<dbReference type="OrthoDB" id="7848332at2759"/>
<evidence type="ECO:0000256" key="15">
    <source>
        <dbReference type="PROSITE-ProRule" id="PRU01015"/>
    </source>
</evidence>
<dbReference type="Gene3D" id="3.40.50.150">
    <property type="entry name" value="Vaccinia Virus protein VP39"/>
    <property type="match status" value="1"/>
</dbReference>
<organism evidence="20 21">
    <name type="scientific">Rhizodiscina lignyota</name>
    <dbReference type="NCBI Taxonomy" id="1504668"/>
    <lineage>
        <taxon>Eukaryota</taxon>
        <taxon>Fungi</taxon>
        <taxon>Dikarya</taxon>
        <taxon>Ascomycota</taxon>
        <taxon>Pezizomycotina</taxon>
        <taxon>Dothideomycetes</taxon>
        <taxon>Pleosporomycetidae</taxon>
        <taxon>Aulographales</taxon>
        <taxon>Rhizodiscinaceae</taxon>
        <taxon>Rhizodiscina</taxon>
    </lineage>
</organism>
<proteinExistence type="predicted"/>
<comment type="catalytic activity">
    <reaction evidence="13">
        <text>L-arginyl-[protein] + 2 S-adenosyl-L-methionine = N(omega),N(omega)-dimethyl-L-arginyl-[protein] + 2 S-adenosyl-L-homocysteine + 2 H(+)</text>
        <dbReference type="Rhea" id="RHEA:48096"/>
        <dbReference type="Rhea" id="RHEA-COMP:10532"/>
        <dbReference type="Rhea" id="RHEA-COMP:11991"/>
        <dbReference type="ChEBI" id="CHEBI:15378"/>
        <dbReference type="ChEBI" id="CHEBI:29965"/>
        <dbReference type="ChEBI" id="CHEBI:57856"/>
        <dbReference type="ChEBI" id="CHEBI:59789"/>
        <dbReference type="ChEBI" id="CHEBI:61897"/>
        <dbReference type="EC" id="2.1.1.319"/>
    </reaction>
    <physiologicalReaction direction="left-to-right" evidence="13">
        <dbReference type="Rhea" id="RHEA:48097"/>
    </physiologicalReaction>
</comment>
<evidence type="ECO:0000256" key="6">
    <source>
        <dbReference type="ARBA" id="ARBA00022603"/>
    </source>
</evidence>
<dbReference type="GO" id="GO:0032259">
    <property type="term" value="P:methylation"/>
    <property type="evidence" value="ECO:0007669"/>
    <property type="project" value="UniProtKB-KW"/>
</dbReference>
<dbReference type="GO" id="GO:0008270">
    <property type="term" value="F:zinc ion binding"/>
    <property type="evidence" value="ECO:0007669"/>
    <property type="project" value="UniProtKB-KW"/>
</dbReference>
<name>A0A9P4IBF8_9PEZI</name>
<dbReference type="PANTHER" id="PTHR11006">
    <property type="entry name" value="PROTEIN ARGININE N-METHYLTRANSFERASE"/>
    <property type="match status" value="1"/>
</dbReference>
<comment type="subcellular location">
    <subcellularLocation>
        <location evidence="2">Cytoplasm</location>
        <location evidence="2">Cytosol</location>
    </subcellularLocation>
    <subcellularLocation>
        <location evidence="1">Nucleus</location>
    </subcellularLocation>
</comment>
<dbReference type="GO" id="GO:0042054">
    <property type="term" value="F:histone methyltransferase activity"/>
    <property type="evidence" value="ECO:0007669"/>
    <property type="project" value="TreeGrafter"/>
</dbReference>
<evidence type="ECO:0000256" key="11">
    <source>
        <dbReference type="ARBA" id="ARBA00022833"/>
    </source>
</evidence>
<evidence type="ECO:0000256" key="17">
    <source>
        <dbReference type="SAM" id="MobiDB-lite"/>
    </source>
</evidence>
<dbReference type="InterPro" id="IPR049482">
    <property type="entry name" value="ANM3-like_C2H2_Zf"/>
</dbReference>
<dbReference type="EC" id="2.1.1.319" evidence="3"/>
<evidence type="ECO:0000256" key="12">
    <source>
        <dbReference type="ARBA" id="ARBA00023242"/>
    </source>
</evidence>
<evidence type="ECO:0000313" key="21">
    <source>
        <dbReference type="Proteomes" id="UP000799772"/>
    </source>
</evidence>
<dbReference type="InterPro" id="IPR025799">
    <property type="entry name" value="Arg_MeTrfase"/>
</dbReference>
<evidence type="ECO:0000256" key="2">
    <source>
        <dbReference type="ARBA" id="ARBA00004514"/>
    </source>
</evidence>
<sequence>MAPEERSGSLSDADEDSSVGALDLGEDKDWEDAENDEERLTFVSFLDDATFSDLPSMLRHCKERYQFDFVTIVHQLGLDFLENVKLVNYIRNEVKSGNKAFDVNSKDVFSDDKYLQPVLEDDAVLFSLDDLPIAADKADVEQPPKQTVNYDDAIQRVSELEDKLRNLQNEYASYKHRVERTLDERWGAPTNESSAAQLSASTERRDTSYFDSYSYNDIHETMLKDTVRTDAYRDFIYDNKDLFRDKVVLDVGCGTGILSMFCAKAGASKVIAVDNSSIIEKARINVQNNNLQDIITCLHGKVEEVMLPVQKVDIIVSEWMGYCLLFEAMLPSVIWARDKYLKPDGLMVPSHCTLHIAPITDSEYVDENILFWQSVYGFDMSAMLEKIHDDVLVRQLKPENVIETTTFFELPLHSISSSELEFTKQFTVAWDKEVESVDGWAIWFDTFFLRSRDEQLPKVPASKWSGRGVAFTTGPWGKQTHWQSGVMLIDDKNQFPKPLKGHLEVKGTVEYRKREGDARALDIEIAWEVAGESSRQFKQTWFLQ</sequence>
<evidence type="ECO:0000256" key="3">
    <source>
        <dbReference type="ARBA" id="ARBA00011925"/>
    </source>
</evidence>
<evidence type="ECO:0000256" key="10">
    <source>
        <dbReference type="ARBA" id="ARBA00022771"/>
    </source>
</evidence>
<dbReference type="FunFam" id="3.40.50.150:FF:000034">
    <property type="entry name" value="Protein arginine N-methyltransferase 3"/>
    <property type="match status" value="1"/>
</dbReference>
<evidence type="ECO:0000256" key="4">
    <source>
        <dbReference type="ARBA" id="ARBA00022490"/>
    </source>
</evidence>
<feature type="coiled-coil region" evidence="16">
    <location>
        <begin position="150"/>
        <end position="184"/>
    </location>
</feature>
<evidence type="ECO:0000256" key="9">
    <source>
        <dbReference type="ARBA" id="ARBA00022723"/>
    </source>
</evidence>
<keyword evidence="7 15" id="KW-0808">Transferase</keyword>
<accession>A0A9P4IBF8</accession>
<keyword evidence="16" id="KW-0175">Coiled coil</keyword>
<keyword evidence="6 15" id="KW-0489">Methyltransferase</keyword>